<evidence type="ECO:0000259" key="5">
    <source>
        <dbReference type="Pfam" id="PF14833"/>
    </source>
</evidence>
<dbReference type="GO" id="GO:0016491">
    <property type="term" value="F:oxidoreductase activity"/>
    <property type="evidence" value="ECO:0007669"/>
    <property type="project" value="UniProtKB-KW"/>
</dbReference>
<dbReference type="PANTHER" id="PTHR43060">
    <property type="entry name" value="3-HYDROXYISOBUTYRATE DEHYDROGENASE-LIKE 1, MITOCHONDRIAL-RELATED"/>
    <property type="match status" value="1"/>
</dbReference>
<evidence type="ECO:0000259" key="4">
    <source>
        <dbReference type="Pfam" id="PF03446"/>
    </source>
</evidence>
<keyword evidence="1" id="KW-0560">Oxidoreductase</keyword>
<dbReference type="EMBL" id="BMJQ01000001">
    <property type="protein sequence ID" value="GGF00456.1"/>
    <property type="molecule type" value="Genomic_DNA"/>
</dbReference>
<dbReference type="InterPro" id="IPR029154">
    <property type="entry name" value="HIBADH-like_NADP-bd"/>
</dbReference>
<dbReference type="GO" id="GO:0050661">
    <property type="term" value="F:NADP binding"/>
    <property type="evidence" value="ECO:0007669"/>
    <property type="project" value="InterPro"/>
</dbReference>
<protein>
    <submittedName>
        <fullName evidence="6">2-hydroxymethylglutarate dehydrogenase</fullName>
    </submittedName>
</protein>
<dbReference type="InterPro" id="IPR036291">
    <property type="entry name" value="NAD(P)-bd_dom_sf"/>
</dbReference>
<dbReference type="SUPFAM" id="SSF51735">
    <property type="entry name" value="NAD(P)-binding Rossmann-fold domains"/>
    <property type="match status" value="1"/>
</dbReference>
<dbReference type="RefSeq" id="WP_189041620.1">
    <property type="nucleotide sequence ID" value="NZ_BMJQ01000001.1"/>
</dbReference>
<dbReference type="InterPro" id="IPR008927">
    <property type="entry name" value="6-PGluconate_DH-like_C_sf"/>
</dbReference>
<evidence type="ECO:0000313" key="6">
    <source>
        <dbReference type="EMBL" id="GGF00456.1"/>
    </source>
</evidence>
<name>A0A8J2YPM3_9PROT</name>
<comment type="caution">
    <text evidence="6">The sequence shown here is derived from an EMBL/GenBank/DDBJ whole genome shotgun (WGS) entry which is preliminary data.</text>
</comment>
<feature type="domain" description="6-phosphogluconate dehydrogenase NADP-binding" evidence="4">
    <location>
        <begin position="2"/>
        <end position="160"/>
    </location>
</feature>
<dbReference type="Gene3D" id="3.40.50.720">
    <property type="entry name" value="NAD(P)-binding Rossmann-like Domain"/>
    <property type="match status" value="1"/>
</dbReference>
<dbReference type="Proteomes" id="UP000646365">
    <property type="component" value="Unassembled WGS sequence"/>
</dbReference>
<keyword evidence="7" id="KW-1185">Reference proteome</keyword>
<evidence type="ECO:0000256" key="1">
    <source>
        <dbReference type="ARBA" id="ARBA00023002"/>
    </source>
</evidence>
<evidence type="ECO:0000256" key="3">
    <source>
        <dbReference type="PIRSR" id="PIRSR000103-1"/>
    </source>
</evidence>
<dbReference type="Pfam" id="PF14833">
    <property type="entry name" value="NAD_binding_11"/>
    <property type="match status" value="1"/>
</dbReference>
<dbReference type="InterPro" id="IPR013328">
    <property type="entry name" value="6PGD_dom2"/>
</dbReference>
<reference evidence="6" key="1">
    <citation type="journal article" date="2014" name="Int. J. Syst. Evol. Microbiol.">
        <title>Complete genome sequence of Corynebacterium casei LMG S-19264T (=DSM 44701T), isolated from a smear-ripened cheese.</title>
        <authorList>
            <consortium name="US DOE Joint Genome Institute (JGI-PGF)"/>
            <person name="Walter F."/>
            <person name="Albersmeier A."/>
            <person name="Kalinowski J."/>
            <person name="Ruckert C."/>
        </authorList>
    </citation>
    <scope>NUCLEOTIDE SEQUENCE</scope>
    <source>
        <strain evidence="6">CGMCC 1.15725</strain>
    </source>
</reference>
<dbReference type="PIRSF" id="PIRSF000103">
    <property type="entry name" value="HIBADH"/>
    <property type="match status" value="1"/>
</dbReference>
<dbReference type="InterPro" id="IPR015815">
    <property type="entry name" value="HIBADH-related"/>
</dbReference>
<dbReference type="SUPFAM" id="SSF48179">
    <property type="entry name" value="6-phosphogluconate dehydrogenase C-terminal domain-like"/>
    <property type="match status" value="1"/>
</dbReference>
<proteinExistence type="predicted"/>
<evidence type="ECO:0000256" key="2">
    <source>
        <dbReference type="ARBA" id="ARBA00023027"/>
    </source>
</evidence>
<dbReference type="AlphaFoldDB" id="A0A8J2YPM3"/>
<dbReference type="Gene3D" id="1.10.1040.10">
    <property type="entry name" value="N-(1-d-carboxylethyl)-l-norvaline Dehydrogenase, domain 2"/>
    <property type="match status" value="1"/>
</dbReference>
<sequence length="305" mass="31956">MKIAFVGLGQMGKPIAINLAKGGASVVAIDRTDRAFADLAAKGIETSTDFRHAVDADVIFLCLPNVQVVTDVLFGDRGIAASLRPGQIVVDLSTCDYTKTLAIAGKLAAAEVGFLDAPISGMEARAIDGTLTVMCGGDQALFDRVRPLFDLIGKTILYMGAAGSGQLTKLINQLLFDINAAALAEILPMAAKLGLDPARIGEVVNNGTGRSYASEFFIPRMLRGHFGDGYPMQAAYKDLVSGAALSAELGIPLPVLAAATATYQTALLKGHGPKDKGAMVLVFEELLGVAFRDGQQQTNQEEGGR</sequence>
<accession>A0A8J2YPM3</accession>
<feature type="domain" description="3-hydroxyisobutyrate dehydrogenase-like NAD-binding" evidence="5">
    <location>
        <begin position="163"/>
        <end position="281"/>
    </location>
</feature>
<reference evidence="6" key="2">
    <citation type="submission" date="2020-09" db="EMBL/GenBank/DDBJ databases">
        <authorList>
            <person name="Sun Q."/>
            <person name="Zhou Y."/>
        </authorList>
    </citation>
    <scope>NUCLEOTIDE SEQUENCE</scope>
    <source>
        <strain evidence="6">CGMCC 1.15725</strain>
    </source>
</reference>
<evidence type="ECO:0000313" key="7">
    <source>
        <dbReference type="Proteomes" id="UP000646365"/>
    </source>
</evidence>
<keyword evidence="2" id="KW-0520">NAD</keyword>
<feature type="active site" evidence="3">
    <location>
        <position position="169"/>
    </location>
</feature>
<dbReference type="PANTHER" id="PTHR43060:SF15">
    <property type="entry name" value="3-HYDROXYISOBUTYRATE DEHYDROGENASE-LIKE 1, MITOCHONDRIAL-RELATED"/>
    <property type="match status" value="1"/>
</dbReference>
<dbReference type="Pfam" id="PF03446">
    <property type="entry name" value="NAD_binding_2"/>
    <property type="match status" value="1"/>
</dbReference>
<dbReference type="InterPro" id="IPR006115">
    <property type="entry name" value="6PGDH_NADP-bd"/>
</dbReference>
<gene>
    <name evidence="6" type="ORF">GCM10011611_02580</name>
</gene>
<dbReference type="GO" id="GO:0051287">
    <property type="term" value="F:NAD binding"/>
    <property type="evidence" value="ECO:0007669"/>
    <property type="project" value="InterPro"/>
</dbReference>
<organism evidence="6 7">
    <name type="scientific">Aliidongia dinghuensis</name>
    <dbReference type="NCBI Taxonomy" id="1867774"/>
    <lineage>
        <taxon>Bacteria</taxon>
        <taxon>Pseudomonadati</taxon>
        <taxon>Pseudomonadota</taxon>
        <taxon>Alphaproteobacteria</taxon>
        <taxon>Rhodospirillales</taxon>
        <taxon>Dongiaceae</taxon>
        <taxon>Aliidongia</taxon>
    </lineage>
</organism>